<dbReference type="Gene3D" id="1.20.120.830">
    <property type="entry name" value="Serine-rich domain"/>
    <property type="match status" value="1"/>
</dbReference>
<evidence type="ECO:0000256" key="1">
    <source>
        <dbReference type="ARBA" id="ARBA00004496"/>
    </source>
</evidence>
<dbReference type="VEuPathDB" id="VectorBase:LDEU005492"/>
<dbReference type="Gene3D" id="1.20.120.230">
    <property type="entry name" value="Alpha-catenin/vinculin-like"/>
    <property type="match status" value="1"/>
</dbReference>
<feature type="region of interest" description="Disordered" evidence="4">
    <location>
        <begin position="489"/>
        <end position="519"/>
    </location>
</feature>
<dbReference type="Proteomes" id="UP000288716">
    <property type="component" value="Unassembled WGS sequence"/>
</dbReference>
<comment type="caution">
    <text evidence="7">The sequence shown here is derived from an EMBL/GenBank/DDBJ whole genome shotgun (WGS) entry which is preliminary data.</text>
</comment>
<dbReference type="AlphaFoldDB" id="A0A443SG99"/>
<dbReference type="PANTHER" id="PTHR10654">
    <property type="entry name" value="CAS SCAFFOLDING PROTEIN"/>
    <property type="match status" value="1"/>
</dbReference>
<keyword evidence="3" id="KW-0597">Phosphoprotein</keyword>
<organism evidence="7 8">
    <name type="scientific">Leptotrombidium deliense</name>
    <dbReference type="NCBI Taxonomy" id="299467"/>
    <lineage>
        <taxon>Eukaryota</taxon>
        <taxon>Metazoa</taxon>
        <taxon>Ecdysozoa</taxon>
        <taxon>Arthropoda</taxon>
        <taxon>Chelicerata</taxon>
        <taxon>Arachnida</taxon>
        <taxon>Acari</taxon>
        <taxon>Acariformes</taxon>
        <taxon>Trombidiformes</taxon>
        <taxon>Prostigmata</taxon>
        <taxon>Anystina</taxon>
        <taxon>Parasitengona</taxon>
        <taxon>Trombiculoidea</taxon>
        <taxon>Trombiculidae</taxon>
        <taxon>Leptotrombidium</taxon>
    </lineage>
</organism>
<protein>
    <submittedName>
        <fullName evidence="7">Breast cancer anti-estrogen resistance protein 1-like protein</fullName>
    </submittedName>
</protein>
<accession>A0A443SG99</accession>
<dbReference type="Pfam" id="PF08824">
    <property type="entry name" value="Serine_rich"/>
    <property type="match status" value="1"/>
</dbReference>
<dbReference type="EMBL" id="NCKV01002663">
    <property type="protein sequence ID" value="RWS26548.1"/>
    <property type="molecule type" value="Genomic_DNA"/>
</dbReference>
<dbReference type="InterPro" id="IPR021901">
    <property type="entry name" value="CAS_C"/>
</dbReference>
<comment type="subcellular location">
    <subcellularLocation>
        <location evidence="1">Cytoplasm</location>
    </subcellularLocation>
</comment>
<feature type="domain" description="CAS family C-terminal" evidence="6">
    <location>
        <begin position="538"/>
        <end position="744"/>
    </location>
</feature>
<evidence type="ECO:0000313" key="7">
    <source>
        <dbReference type="EMBL" id="RWS26548.1"/>
    </source>
</evidence>
<proteinExistence type="predicted"/>
<feature type="domain" description="Serine rich protein interaction" evidence="5">
    <location>
        <begin position="312"/>
        <end position="472"/>
    </location>
</feature>
<feature type="region of interest" description="Disordered" evidence="4">
    <location>
        <begin position="31"/>
        <end position="60"/>
    </location>
</feature>
<evidence type="ECO:0000256" key="3">
    <source>
        <dbReference type="ARBA" id="ARBA00022553"/>
    </source>
</evidence>
<dbReference type="GO" id="GO:0005886">
    <property type="term" value="C:plasma membrane"/>
    <property type="evidence" value="ECO:0007669"/>
    <property type="project" value="TreeGrafter"/>
</dbReference>
<evidence type="ECO:0000313" key="8">
    <source>
        <dbReference type="Proteomes" id="UP000288716"/>
    </source>
</evidence>
<dbReference type="GO" id="GO:0007169">
    <property type="term" value="P:cell surface receptor protein tyrosine kinase signaling pathway"/>
    <property type="evidence" value="ECO:0007669"/>
    <property type="project" value="TreeGrafter"/>
</dbReference>
<reference evidence="7 8" key="1">
    <citation type="journal article" date="2018" name="Gigascience">
        <title>Genomes of trombidid mites reveal novel predicted allergens and laterally-transferred genes associated with secondary metabolism.</title>
        <authorList>
            <person name="Dong X."/>
            <person name="Chaisiri K."/>
            <person name="Xia D."/>
            <person name="Armstrong S.D."/>
            <person name="Fang Y."/>
            <person name="Donnelly M.J."/>
            <person name="Kadowaki T."/>
            <person name="McGarry J.W."/>
            <person name="Darby A.C."/>
            <person name="Makepeace B.L."/>
        </authorList>
    </citation>
    <scope>NUCLEOTIDE SEQUENCE [LARGE SCALE GENOMIC DNA]</scope>
    <source>
        <strain evidence="7">UoL-UT</strain>
    </source>
</reference>
<name>A0A443SG99_9ACAR</name>
<dbReference type="InterPro" id="IPR014928">
    <property type="entry name" value="Serine_rich_dom"/>
</dbReference>
<evidence type="ECO:0000256" key="2">
    <source>
        <dbReference type="ARBA" id="ARBA00022490"/>
    </source>
</evidence>
<dbReference type="OrthoDB" id="5983572at2759"/>
<dbReference type="CDD" id="cd11564">
    <property type="entry name" value="FAT-like_CAS_C"/>
    <property type="match status" value="1"/>
</dbReference>
<dbReference type="InterPro" id="IPR037362">
    <property type="entry name" value="CAS_fam"/>
</dbReference>
<evidence type="ECO:0000256" key="4">
    <source>
        <dbReference type="SAM" id="MobiDB-lite"/>
    </source>
</evidence>
<dbReference type="GO" id="GO:0016477">
    <property type="term" value="P:cell migration"/>
    <property type="evidence" value="ECO:0007669"/>
    <property type="project" value="TreeGrafter"/>
</dbReference>
<feature type="non-terminal residue" evidence="7">
    <location>
        <position position="1"/>
    </location>
</feature>
<keyword evidence="2" id="KW-0963">Cytoplasm</keyword>
<dbReference type="PANTHER" id="PTHR10654:SF18">
    <property type="entry name" value="IP17195P"/>
    <property type="match status" value="1"/>
</dbReference>
<dbReference type="InterPro" id="IPR038319">
    <property type="entry name" value="Serine_rich_sf"/>
</dbReference>
<dbReference type="Pfam" id="PF12026">
    <property type="entry name" value="CAS_C"/>
    <property type="match status" value="1"/>
</dbReference>
<keyword evidence="8" id="KW-1185">Reference proteome</keyword>
<sequence length="751" mass="82523">VVTPQKLGDVYLYDVPTTTGVTYDVPVSRQLRSSNSSPLPNQVSHSMSQSKASEYTYDTPQSPKIIKSNDHGFTAMINDKIVSQSLDENITKLGGIEAYDIPVSVRRMIVNGEQNDNCSYDVPPPPTTKVVESESEVCYDVPRSNRSSGIISHVSSNSSLFSPSPQSNCSSLAASTSFSSLGDSNRSSFEKPASEIYDVPPSGNPRRVLLSTDVSYHDSKRNSLTNSKGTTVNLTDTSLSNGCRNSINKDEESTLHNSLVYDLPKTLSSTNIETARLSHEIKRLSISSNDSKESATYSILTSDTAKELNVDAAEGIALMVKHQQDVLNSSNDLFALITEPNWRQKERLSSNIINLQNCCRKLSGALQELVEFSNRVFINSMNASDRTLSQRLSKVLLQIVNSNAIIQNSVASVDAKGWTTDRLALILSRSPTDNCKTPDELDQLIACSRGLTEDIKHITSFIHGNAKYLFKDSRKKAEKPTVLPKPIHLRALPSIPPPAPPRNANVQSRPLPPLPKESASTVAPIKVELRENSPESVVTNDYEYVSLESKESVSRNGVTDSKKSQDLFEGKIVKEKQELEFYSLPHSSAISDSDVFTYGRLCDATSLQTVDSFHIQHLSASDRQVLLFYCAQIENHKCVLSNSIEAFVAAINQNQPPKVFIERSKLVVVAALKMIYISDTISRNVNSELSFTVSKCCNCLCEHLKTLVMSTKKAAIQFPSVTAVQEMVDSVVDVSNAANKLFTSLMKSSTL</sequence>
<evidence type="ECO:0000259" key="6">
    <source>
        <dbReference type="Pfam" id="PF12026"/>
    </source>
</evidence>
<dbReference type="STRING" id="299467.A0A443SG99"/>
<evidence type="ECO:0000259" key="5">
    <source>
        <dbReference type="Pfam" id="PF08824"/>
    </source>
</evidence>
<gene>
    <name evidence="7" type="ORF">B4U80_06220</name>
</gene>
<dbReference type="GO" id="GO:0005737">
    <property type="term" value="C:cytoplasm"/>
    <property type="evidence" value="ECO:0007669"/>
    <property type="project" value="UniProtKB-SubCell"/>
</dbReference>